<evidence type="ECO:0000256" key="3">
    <source>
        <dbReference type="ARBA" id="ARBA00004613"/>
    </source>
</evidence>
<comment type="caution">
    <text evidence="21">The sequence shown here is derived from an EMBL/GenBank/DDBJ whole genome shotgun (WGS) entry which is preliminary data.</text>
</comment>
<evidence type="ECO:0000259" key="17">
    <source>
        <dbReference type="Pfam" id="PF00703"/>
    </source>
</evidence>
<feature type="chain" id="PRO_5015681532" description="Beta-mannosidase B" evidence="16">
    <location>
        <begin position="23"/>
        <end position="844"/>
    </location>
</feature>
<dbReference type="FunFam" id="3.20.20.80:FF:000050">
    <property type="entry name" value="Beta-mannosidase B"/>
    <property type="match status" value="1"/>
</dbReference>
<evidence type="ECO:0000259" key="18">
    <source>
        <dbReference type="Pfam" id="PF17753"/>
    </source>
</evidence>
<dbReference type="GO" id="GO:0006516">
    <property type="term" value="P:glycoprotein catabolic process"/>
    <property type="evidence" value="ECO:0007669"/>
    <property type="project" value="TreeGrafter"/>
</dbReference>
<evidence type="ECO:0000256" key="10">
    <source>
        <dbReference type="ARBA" id="ARBA00023180"/>
    </source>
</evidence>
<dbReference type="InterPro" id="IPR054593">
    <property type="entry name" value="Beta-mannosidase-like_N2"/>
</dbReference>
<evidence type="ECO:0000256" key="1">
    <source>
        <dbReference type="ARBA" id="ARBA00000829"/>
    </source>
</evidence>
<keyword evidence="12" id="KW-0326">Glycosidase</keyword>
<protein>
    <recommendedName>
        <fullName evidence="14">Beta-mannosidase B</fullName>
        <ecNumber evidence="6">3.2.1.25</ecNumber>
    </recommendedName>
    <alternativeName>
        <fullName evidence="15">Mannanase B</fullName>
    </alternativeName>
</protein>
<dbReference type="Proteomes" id="UP000244956">
    <property type="component" value="Unassembled WGS sequence"/>
</dbReference>
<evidence type="ECO:0000256" key="5">
    <source>
        <dbReference type="ARBA" id="ARBA00011738"/>
    </source>
</evidence>
<dbReference type="GO" id="GO:0005576">
    <property type="term" value="C:extracellular region"/>
    <property type="evidence" value="ECO:0007669"/>
    <property type="project" value="UniProtKB-SubCell"/>
</dbReference>
<evidence type="ECO:0000259" key="20">
    <source>
        <dbReference type="Pfam" id="PF22666"/>
    </source>
</evidence>
<evidence type="ECO:0000256" key="16">
    <source>
        <dbReference type="SAM" id="SignalP"/>
    </source>
</evidence>
<dbReference type="InterPro" id="IPR008979">
    <property type="entry name" value="Galactose-bd-like_sf"/>
</dbReference>
<comment type="subunit">
    <text evidence="5">Homodimer.</text>
</comment>
<keyword evidence="22" id="KW-1185">Reference proteome</keyword>
<organism evidence="21 22">
    <name type="scientific">Marinilabilia rubra</name>
    <dbReference type="NCBI Taxonomy" id="2162893"/>
    <lineage>
        <taxon>Bacteria</taxon>
        <taxon>Pseudomonadati</taxon>
        <taxon>Bacteroidota</taxon>
        <taxon>Bacteroidia</taxon>
        <taxon>Marinilabiliales</taxon>
        <taxon>Marinilabiliaceae</taxon>
        <taxon>Marinilabilia</taxon>
    </lineage>
</organism>
<feature type="domain" description="Beta-mannosidase Ig-fold" evidence="18">
    <location>
        <begin position="765"/>
        <end position="842"/>
    </location>
</feature>
<comment type="catalytic activity">
    <reaction evidence="1">
        <text>Hydrolysis of terminal, non-reducing beta-D-mannose residues in beta-D-mannosides.</text>
        <dbReference type="EC" id="3.2.1.25"/>
    </reaction>
</comment>
<dbReference type="PROSITE" id="PS51257">
    <property type="entry name" value="PROKAR_LIPOPROTEIN"/>
    <property type="match status" value="1"/>
</dbReference>
<name>A0A2U2B4A8_9BACT</name>
<dbReference type="GO" id="GO:0005975">
    <property type="term" value="P:carbohydrate metabolic process"/>
    <property type="evidence" value="ECO:0007669"/>
    <property type="project" value="InterPro"/>
</dbReference>
<dbReference type="SUPFAM" id="SSF49785">
    <property type="entry name" value="Galactose-binding domain-like"/>
    <property type="match status" value="1"/>
</dbReference>
<evidence type="ECO:0000256" key="9">
    <source>
        <dbReference type="ARBA" id="ARBA00022801"/>
    </source>
</evidence>
<feature type="domain" description="Mannosidase Ig/CBM-like" evidence="19">
    <location>
        <begin position="674"/>
        <end position="762"/>
    </location>
</feature>
<proteinExistence type="inferred from homology"/>
<dbReference type="EMBL" id="QEWP01000023">
    <property type="protein sequence ID" value="PWD97874.1"/>
    <property type="molecule type" value="Genomic_DNA"/>
</dbReference>
<dbReference type="Pfam" id="PF00703">
    <property type="entry name" value="Glyco_hydro_2"/>
    <property type="match status" value="1"/>
</dbReference>
<dbReference type="EC" id="3.2.1.25" evidence="6"/>
<evidence type="ECO:0000256" key="4">
    <source>
        <dbReference type="ARBA" id="ARBA00004740"/>
    </source>
</evidence>
<evidence type="ECO:0000256" key="8">
    <source>
        <dbReference type="ARBA" id="ARBA00022729"/>
    </source>
</evidence>
<dbReference type="Gene3D" id="2.60.120.260">
    <property type="entry name" value="Galactose-binding domain-like"/>
    <property type="match status" value="1"/>
</dbReference>
<evidence type="ECO:0000256" key="2">
    <source>
        <dbReference type="ARBA" id="ARBA00004371"/>
    </source>
</evidence>
<comment type="subcellular location">
    <subcellularLocation>
        <location evidence="2">Lysosome</location>
    </subcellularLocation>
    <subcellularLocation>
        <location evidence="3">Secreted</location>
    </subcellularLocation>
</comment>
<gene>
    <name evidence="21" type="ORF">DDZ16_18605</name>
</gene>
<dbReference type="SUPFAM" id="SSF51445">
    <property type="entry name" value="(Trans)glycosidases"/>
    <property type="match status" value="1"/>
</dbReference>
<keyword evidence="8 16" id="KW-0732">Signal</keyword>
<dbReference type="AlphaFoldDB" id="A0A2U2B4A8"/>
<keyword evidence="11" id="KW-0458">Lysosome</keyword>
<dbReference type="GO" id="GO:0005764">
    <property type="term" value="C:lysosome"/>
    <property type="evidence" value="ECO:0007669"/>
    <property type="project" value="UniProtKB-SubCell"/>
</dbReference>
<dbReference type="FunFam" id="2.60.120.260:FF:000060">
    <property type="entry name" value="Probable beta-mannosidase"/>
    <property type="match status" value="1"/>
</dbReference>
<dbReference type="Pfam" id="PF17753">
    <property type="entry name" value="Ig_mannosidase"/>
    <property type="match status" value="1"/>
</dbReference>
<sequence length="844" mass="97546">MIRNLFIIPVMMAMALSSCGSSQEELVTQKEIHTNWKFKQADLQEWHKATVPGCVHTDLMDNEVIEDPFYRGNEDSVQWISEKDWIYRTTFEVTAKEKAHQAIELVFKGLDTHATVKLNDKEILKGHNMFRTFTVDVTNMLKEGGNDLEIYFRSPEDYNDEQAAKLPYTLPEDERIHSRKAPYQFGWDWGPRLITSGIWKPVYLKMWHHARINNTFIRTLSIDDDKALLKADVNVEAVAPTQGTVTISSPDGKFTSASQTLSFKNGNNKVTLDFEIPQPKLWWSNGLGEPHLYNVDIKLSTSEGKEVRNERIGVRTIELIQKDDEVGRSFEFHLNGEPVFAKGANFIPLESFPSRLTRADYEGAIRDAVKANYNMLRVWGGGIYEDDVFYDLCDENGILVWQDFMFACAMYPGDEAFLKSVEKEVEDNVVRLRNHASLAIWCGNNEVRNGWFDWGWQKRLGYSREDSLEVWKNYQTIFHEIIPAVLDNQDPSRDYWPSSPSYGWGHEESLTTGDNHYWGVWWGMEPFSMYRKKVSRFMSEFGFQAFPPWETIKSFSLPEDRSLWSDVMQVHQKHPTGNKTIKTYMDRWYPEPKDFESFVYVSQILQAEGMMDGIAAHRRAKPYNMGTLYWQFNDCWPVVSWSSRDYYGNWKALHYYARKVYGQIFVSPFEENGRVKVTLVSDELKSVSGTLKLSLYDFDGNLINQNDHKIELPANSSREVINVAKNEFLKGATPAKSVLKAELEQDGEILASNYLYFALPKDLKLPNANINGSVEKTEKGYAVTVFSEAVARNVQLQIPETEGWWTDNFFELIPGEEKTVVFETEEEITDFEEKLNIRSLVDAF</sequence>
<dbReference type="PANTHER" id="PTHR43730">
    <property type="entry name" value="BETA-MANNOSIDASE"/>
    <property type="match status" value="1"/>
</dbReference>
<dbReference type="Gene3D" id="3.20.20.80">
    <property type="entry name" value="Glycosidases"/>
    <property type="match status" value="1"/>
</dbReference>
<dbReference type="Pfam" id="PF22666">
    <property type="entry name" value="Glyco_hydro_2_N2"/>
    <property type="match status" value="1"/>
</dbReference>
<evidence type="ECO:0000256" key="7">
    <source>
        <dbReference type="ARBA" id="ARBA00022525"/>
    </source>
</evidence>
<evidence type="ECO:0000256" key="6">
    <source>
        <dbReference type="ARBA" id="ARBA00012754"/>
    </source>
</evidence>
<evidence type="ECO:0000256" key="11">
    <source>
        <dbReference type="ARBA" id="ARBA00023228"/>
    </source>
</evidence>
<dbReference type="InterPro" id="IPR017853">
    <property type="entry name" value="GH"/>
</dbReference>
<evidence type="ECO:0000256" key="13">
    <source>
        <dbReference type="ARBA" id="ARBA00038429"/>
    </source>
</evidence>
<feature type="domain" description="Glycoside hydrolase family 2 immunoglobulin-like beta-sandwich" evidence="17">
    <location>
        <begin position="210"/>
        <end position="315"/>
    </location>
</feature>
<evidence type="ECO:0000256" key="14">
    <source>
        <dbReference type="ARBA" id="ARBA00041069"/>
    </source>
</evidence>
<dbReference type="InterPro" id="IPR050887">
    <property type="entry name" value="Beta-mannosidase_GH2"/>
</dbReference>
<dbReference type="InterPro" id="IPR013783">
    <property type="entry name" value="Ig-like_fold"/>
</dbReference>
<keyword evidence="7" id="KW-0964">Secreted</keyword>
<comment type="similarity">
    <text evidence="13">Belongs to the glycosyl hydrolase 2 family. Beta-mannosidase B subfamily.</text>
</comment>
<dbReference type="InterPro" id="IPR036156">
    <property type="entry name" value="Beta-gal/glucu_dom_sf"/>
</dbReference>
<dbReference type="PANTHER" id="PTHR43730:SF1">
    <property type="entry name" value="BETA-MANNOSIDASE"/>
    <property type="match status" value="1"/>
</dbReference>
<feature type="signal peptide" evidence="16">
    <location>
        <begin position="1"/>
        <end position="22"/>
    </location>
</feature>
<dbReference type="GO" id="GO:0004567">
    <property type="term" value="F:beta-mannosidase activity"/>
    <property type="evidence" value="ECO:0007669"/>
    <property type="project" value="UniProtKB-EC"/>
</dbReference>
<keyword evidence="9" id="KW-0378">Hydrolase</keyword>
<comment type="pathway">
    <text evidence="4">Glycan metabolism; N-glycan degradation.</text>
</comment>
<dbReference type="SUPFAM" id="SSF49303">
    <property type="entry name" value="beta-Galactosidase/glucuronidase domain"/>
    <property type="match status" value="3"/>
</dbReference>
<dbReference type="RefSeq" id="WP_109265986.1">
    <property type="nucleotide sequence ID" value="NZ_QEWP01000023.1"/>
</dbReference>
<evidence type="ECO:0000313" key="21">
    <source>
        <dbReference type="EMBL" id="PWD97874.1"/>
    </source>
</evidence>
<accession>A0A2U2B4A8</accession>
<dbReference type="InterPro" id="IPR006102">
    <property type="entry name" value="Ig-like_GH2"/>
</dbReference>
<evidence type="ECO:0000259" key="19">
    <source>
        <dbReference type="Pfam" id="PF17786"/>
    </source>
</evidence>
<dbReference type="InterPro" id="IPR041447">
    <property type="entry name" value="Mannosidase_ig"/>
</dbReference>
<dbReference type="Gene3D" id="2.60.40.10">
    <property type="entry name" value="Immunoglobulins"/>
    <property type="match status" value="3"/>
</dbReference>
<feature type="domain" description="Beta-mannosidase-like galactose-binding" evidence="20">
    <location>
        <begin position="36"/>
        <end position="200"/>
    </location>
</feature>
<evidence type="ECO:0000256" key="15">
    <source>
        <dbReference type="ARBA" id="ARBA00041614"/>
    </source>
</evidence>
<dbReference type="InterPro" id="IPR041625">
    <property type="entry name" value="Beta-mannosidase_Ig"/>
</dbReference>
<evidence type="ECO:0000313" key="22">
    <source>
        <dbReference type="Proteomes" id="UP000244956"/>
    </source>
</evidence>
<evidence type="ECO:0000256" key="12">
    <source>
        <dbReference type="ARBA" id="ARBA00023295"/>
    </source>
</evidence>
<reference evidence="21 22" key="1">
    <citation type="submission" date="2018-05" db="EMBL/GenBank/DDBJ databases">
        <title>Marinilabilia rubrum sp. nov., isolated from saltern sediment.</title>
        <authorList>
            <person name="Zhang R."/>
        </authorList>
    </citation>
    <scope>NUCLEOTIDE SEQUENCE [LARGE SCALE GENOMIC DNA]</scope>
    <source>
        <strain evidence="21 22">WTE16</strain>
    </source>
</reference>
<keyword evidence="10" id="KW-0325">Glycoprotein</keyword>
<dbReference type="OrthoDB" id="9801077at2"/>
<dbReference type="Pfam" id="PF17786">
    <property type="entry name" value="Mannosidase_ig"/>
    <property type="match status" value="1"/>
</dbReference>